<reference evidence="3" key="1">
    <citation type="journal article" date="2014" name="Front. Microbiol.">
        <title>High frequency of phylogenetically diverse reductive dehalogenase-homologous genes in deep subseafloor sedimentary metagenomes.</title>
        <authorList>
            <person name="Kawai M."/>
            <person name="Futagami T."/>
            <person name="Toyoda A."/>
            <person name="Takaki Y."/>
            <person name="Nishi S."/>
            <person name="Hori S."/>
            <person name="Arai W."/>
            <person name="Tsubouchi T."/>
            <person name="Morono Y."/>
            <person name="Uchiyama I."/>
            <person name="Ito T."/>
            <person name="Fujiyama A."/>
            <person name="Inagaki F."/>
            <person name="Takami H."/>
        </authorList>
    </citation>
    <scope>NUCLEOTIDE SEQUENCE</scope>
    <source>
        <strain evidence="3">Expedition CK06-06</strain>
    </source>
</reference>
<dbReference type="SUPFAM" id="SSF51713">
    <property type="entry name" value="tRNA-guanine transglycosylase"/>
    <property type="match status" value="1"/>
</dbReference>
<evidence type="ECO:0000259" key="2">
    <source>
        <dbReference type="Pfam" id="PF01702"/>
    </source>
</evidence>
<dbReference type="NCBIfam" id="TIGR00449">
    <property type="entry name" value="tgt_general"/>
    <property type="match status" value="1"/>
</dbReference>
<dbReference type="InterPro" id="IPR050076">
    <property type="entry name" value="ArchSynthase1/Queuine_TRR"/>
</dbReference>
<dbReference type="Gene3D" id="3.20.20.105">
    <property type="entry name" value="Queuine tRNA-ribosyltransferase-like"/>
    <property type="match status" value="1"/>
</dbReference>
<dbReference type="AlphaFoldDB" id="X1GPW1"/>
<dbReference type="InterPro" id="IPR036511">
    <property type="entry name" value="TGT-like_sf"/>
</dbReference>
<keyword evidence="1" id="KW-0819">tRNA processing</keyword>
<feature type="non-terminal residue" evidence="3">
    <location>
        <position position="1"/>
    </location>
</feature>
<dbReference type="PANTHER" id="PTHR46499">
    <property type="entry name" value="QUEUINE TRNA-RIBOSYLTRANSFERASE"/>
    <property type="match status" value="1"/>
</dbReference>
<protein>
    <recommendedName>
        <fullName evidence="2">tRNA-guanine(15) transglycosylase-like domain-containing protein</fullName>
    </recommendedName>
</protein>
<organism evidence="3">
    <name type="scientific">marine sediment metagenome</name>
    <dbReference type="NCBI Taxonomy" id="412755"/>
    <lineage>
        <taxon>unclassified sequences</taxon>
        <taxon>metagenomes</taxon>
        <taxon>ecological metagenomes</taxon>
    </lineage>
</organism>
<feature type="domain" description="tRNA-guanine(15) transglycosylase-like" evidence="2">
    <location>
        <begin position="2"/>
        <end position="226"/>
    </location>
</feature>
<accession>X1GPW1</accession>
<evidence type="ECO:0000313" key="3">
    <source>
        <dbReference type="EMBL" id="GAH59921.1"/>
    </source>
</evidence>
<dbReference type="EMBL" id="BARU01017410">
    <property type="protein sequence ID" value="GAH59921.1"/>
    <property type="molecule type" value="Genomic_DNA"/>
</dbReference>
<sequence>KKIDSDFPVILDIPVQLDDTYEQAIFKVNETIKRAKDNIERRRNTNCNWFGPVHGGKYKDLLKKSAVEMSHLDFAVYAIGGLVKAFLDYRFELTLEVLLTVKKNIIPNKPIHMFGLGLPQFFSLAIACGCDLMDSAAYILYAKENRYFTLSTGTKNIEELTEFPCHCPICMKYTPNELKAFEDDLKTQLLAKHNLYLSFSELKTVRQAIREGNLWELVDQRIRNHPLLLTRLLTYENIVYFYVHKQ</sequence>
<comment type="caution">
    <text evidence="3">The sequence shown here is derived from an EMBL/GenBank/DDBJ whole genome shotgun (WGS) entry which is preliminary data.</text>
</comment>
<name>X1GPW1_9ZZZZ</name>
<dbReference type="InterPro" id="IPR002616">
    <property type="entry name" value="tRNA_ribo_trans-like"/>
</dbReference>
<dbReference type="PANTHER" id="PTHR46499:SF1">
    <property type="entry name" value="QUEUINE TRNA-RIBOSYLTRANSFERASE"/>
    <property type="match status" value="1"/>
</dbReference>
<evidence type="ECO:0000256" key="1">
    <source>
        <dbReference type="ARBA" id="ARBA00022694"/>
    </source>
</evidence>
<gene>
    <name evidence="3" type="ORF">S03H2_28890</name>
</gene>
<dbReference type="GO" id="GO:0002099">
    <property type="term" value="P:tRNA wobble guanine modification"/>
    <property type="evidence" value="ECO:0007669"/>
    <property type="project" value="TreeGrafter"/>
</dbReference>
<dbReference type="GO" id="GO:0005737">
    <property type="term" value="C:cytoplasm"/>
    <property type="evidence" value="ECO:0007669"/>
    <property type="project" value="TreeGrafter"/>
</dbReference>
<dbReference type="Pfam" id="PF01702">
    <property type="entry name" value="TGT"/>
    <property type="match status" value="1"/>
</dbReference>
<proteinExistence type="predicted"/>